<comment type="pathway">
    <text evidence="1 11">Amino-acid biosynthesis; L-histidine biosynthesis; L-histidine from 5-phospho-alpha-D-ribose 1-diphosphate: step 5/9.</text>
</comment>
<keyword evidence="6 11" id="KW-0368">Histidine biosynthesis</keyword>
<dbReference type="HAMAP" id="MF_00278">
    <property type="entry name" value="HisH"/>
    <property type="match status" value="1"/>
</dbReference>
<dbReference type="PIRSF" id="PIRSF000495">
    <property type="entry name" value="Amidotransf_hisH"/>
    <property type="match status" value="1"/>
</dbReference>
<feature type="active site" description="Nucleophile" evidence="11">
    <location>
        <position position="80"/>
    </location>
</feature>
<dbReference type="SUPFAM" id="SSF52317">
    <property type="entry name" value="Class I glutamine amidotransferase-like"/>
    <property type="match status" value="1"/>
</dbReference>
<dbReference type="InterPro" id="IPR010139">
    <property type="entry name" value="Imidazole-glycPsynth_HisH"/>
</dbReference>
<evidence type="ECO:0000256" key="7">
    <source>
        <dbReference type="ARBA" id="ARBA00023239"/>
    </source>
</evidence>
<feature type="domain" description="Glutamine amidotransferase" evidence="12">
    <location>
        <begin position="9"/>
        <end position="200"/>
    </location>
</feature>
<comment type="catalytic activity">
    <reaction evidence="9 11">
        <text>5-[(5-phospho-1-deoxy-D-ribulos-1-ylimino)methylamino]-1-(5-phospho-beta-D-ribosyl)imidazole-4-carboxamide + L-glutamine = D-erythro-1-(imidazol-4-yl)glycerol 3-phosphate + 5-amino-1-(5-phospho-beta-D-ribosyl)imidazole-4-carboxamide + L-glutamate + H(+)</text>
        <dbReference type="Rhea" id="RHEA:24793"/>
        <dbReference type="ChEBI" id="CHEBI:15378"/>
        <dbReference type="ChEBI" id="CHEBI:29985"/>
        <dbReference type="ChEBI" id="CHEBI:58278"/>
        <dbReference type="ChEBI" id="CHEBI:58359"/>
        <dbReference type="ChEBI" id="CHEBI:58475"/>
        <dbReference type="ChEBI" id="CHEBI:58525"/>
        <dbReference type="EC" id="4.3.2.10"/>
    </reaction>
</comment>
<dbReference type="RefSeq" id="WP_252595589.1">
    <property type="nucleotide sequence ID" value="NZ_CP099489.1"/>
</dbReference>
<comment type="catalytic activity">
    <reaction evidence="10 11">
        <text>L-glutamine + H2O = L-glutamate + NH4(+)</text>
        <dbReference type="Rhea" id="RHEA:15889"/>
        <dbReference type="ChEBI" id="CHEBI:15377"/>
        <dbReference type="ChEBI" id="CHEBI:28938"/>
        <dbReference type="ChEBI" id="CHEBI:29985"/>
        <dbReference type="ChEBI" id="CHEBI:58359"/>
        <dbReference type="EC" id="3.5.1.2"/>
    </reaction>
</comment>
<evidence type="ECO:0000256" key="8">
    <source>
        <dbReference type="ARBA" id="ARBA00025299"/>
    </source>
</evidence>
<comment type="function">
    <text evidence="8 11">IGPS catalyzes the conversion of PRFAR and glutamine to IGP, AICAR and glutamate. The HisH subunit catalyzes the hydrolysis of glutamine to glutamate and ammonia as part of the synthesis of IGP and AICAR. The resulting ammonia molecule is channeled to the active site of HisF.</text>
</comment>
<evidence type="ECO:0000256" key="6">
    <source>
        <dbReference type="ARBA" id="ARBA00023102"/>
    </source>
</evidence>
<dbReference type="EC" id="3.5.1.2" evidence="11"/>
<proteinExistence type="inferred from homology"/>
<keyword evidence="11" id="KW-0963">Cytoplasm</keyword>
<keyword evidence="7 11" id="KW-0456">Lyase</keyword>
<organism evidence="13 14">
    <name type="scientific">Ornithinimicrobium faecis</name>
    <dbReference type="NCBI Taxonomy" id="2934158"/>
    <lineage>
        <taxon>Bacteria</taxon>
        <taxon>Bacillati</taxon>
        <taxon>Actinomycetota</taxon>
        <taxon>Actinomycetes</taxon>
        <taxon>Micrococcales</taxon>
        <taxon>Ornithinimicrobiaceae</taxon>
        <taxon>Ornithinimicrobium</taxon>
    </lineage>
</organism>
<dbReference type="EC" id="4.3.2.10" evidence="11"/>
<keyword evidence="3 11" id="KW-0028">Amino-acid biosynthesis</keyword>
<evidence type="ECO:0000313" key="14">
    <source>
        <dbReference type="Proteomes" id="UP001056455"/>
    </source>
</evidence>
<feature type="active site" evidence="11">
    <location>
        <position position="182"/>
    </location>
</feature>
<dbReference type="PANTHER" id="PTHR42701">
    <property type="entry name" value="IMIDAZOLE GLYCEROL PHOSPHATE SYNTHASE SUBUNIT HISH"/>
    <property type="match status" value="1"/>
</dbReference>
<keyword evidence="14" id="KW-1185">Reference proteome</keyword>
<evidence type="ECO:0000313" key="13">
    <source>
        <dbReference type="EMBL" id="USQ82030.1"/>
    </source>
</evidence>
<name>A0ABY4YZ67_9MICO</name>
<protein>
    <recommendedName>
        <fullName evidence="11">Imidazole glycerol phosphate synthase subunit HisH</fullName>
        <ecNumber evidence="11">4.3.2.10</ecNumber>
    </recommendedName>
    <alternativeName>
        <fullName evidence="11">IGP synthase glutaminase subunit</fullName>
        <ecNumber evidence="11">3.5.1.2</ecNumber>
    </alternativeName>
    <alternativeName>
        <fullName evidence="11">IGP synthase subunit HisH</fullName>
    </alternativeName>
    <alternativeName>
        <fullName evidence="11">ImGP synthase subunit HisH</fullName>
        <shortName evidence="11">IGPS subunit HisH</shortName>
    </alternativeName>
</protein>
<evidence type="ECO:0000256" key="4">
    <source>
        <dbReference type="ARBA" id="ARBA00022801"/>
    </source>
</evidence>
<dbReference type="NCBIfam" id="TIGR01855">
    <property type="entry name" value="IMP_synth_hisH"/>
    <property type="match status" value="1"/>
</dbReference>
<evidence type="ECO:0000256" key="11">
    <source>
        <dbReference type="HAMAP-Rule" id="MF_00278"/>
    </source>
</evidence>
<evidence type="ECO:0000256" key="1">
    <source>
        <dbReference type="ARBA" id="ARBA00005091"/>
    </source>
</evidence>
<evidence type="ECO:0000259" key="12">
    <source>
        <dbReference type="Pfam" id="PF00117"/>
    </source>
</evidence>
<evidence type="ECO:0000256" key="10">
    <source>
        <dbReference type="ARBA" id="ARBA00049534"/>
    </source>
</evidence>
<evidence type="ECO:0000256" key="5">
    <source>
        <dbReference type="ARBA" id="ARBA00022962"/>
    </source>
</evidence>
<dbReference type="EMBL" id="CP099489">
    <property type="protein sequence ID" value="USQ82030.1"/>
    <property type="molecule type" value="Genomic_DNA"/>
</dbReference>
<evidence type="ECO:0000256" key="3">
    <source>
        <dbReference type="ARBA" id="ARBA00022605"/>
    </source>
</evidence>
<keyword evidence="5 11" id="KW-0315">Glutamine amidotransferase</keyword>
<dbReference type="InterPro" id="IPR017926">
    <property type="entry name" value="GATASE"/>
</dbReference>
<comment type="subcellular location">
    <subcellularLocation>
        <location evidence="11">Cytoplasm</location>
    </subcellularLocation>
</comment>
<dbReference type="PROSITE" id="PS51273">
    <property type="entry name" value="GATASE_TYPE_1"/>
    <property type="match status" value="1"/>
</dbReference>
<dbReference type="Gene3D" id="3.40.50.880">
    <property type="match status" value="1"/>
</dbReference>
<dbReference type="InterPro" id="IPR029062">
    <property type="entry name" value="Class_I_gatase-like"/>
</dbReference>
<dbReference type="Proteomes" id="UP001056455">
    <property type="component" value="Chromosome"/>
</dbReference>
<evidence type="ECO:0000256" key="9">
    <source>
        <dbReference type="ARBA" id="ARBA00047838"/>
    </source>
</evidence>
<sequence>MARSRVALVDSGGTNIGSVRYALDRIGADARLTSDPAQIRAADRVILPGVGAAGAGMRRLREAGLVEVLREVEQPLLGVCLGMQLLFDWSAEDGGVECLGLLPGEVVPIPRAPGLRVPHMGWNTLTAVRNDPVTAGLPDGTRAYFVHSYGVPVTSDTVLTTEHSGTWSAVVRRGNRWGAQFHPERSARAGARLLTDFVLEVTP</sequence>
<comment type="subunit">
    <text evidence="2 11">Heterodimer of HisH and HisF.</text>
</comment>
<dbReference type="PANTHER" id="PTHR42701:SF1">
    <property type="entry name" value="IMIDAZOLE GLYCEROL PHOSPHATE SYNTHASE SUBUNIT HISH"/>
    <property type="match status" value="1"/>
</dbReference>
<dbReference type="CDD" id="cd01748">
    <property type="entry name" value="GATase1_IGP_Synthase"/>
    <property type="match status" value="1"/>
</dbReference>
<feature type="active site" evidence="11">
    <location>
        <position position="184"/>
    </location>
</feature>
<keyword evidence="4 11" id="KW-0378">Hydrolase</keyword>
<dbReference type="GO" id="GO:0016829">
    <property type="term" value="F:lyase activity"/>
    <property type="evidence" value="ECO:0007669"/>
    <property type="project" value="UniProtKB-KW"/>
</dbReference>
<gene>
    <name evidence="11 13" type="primary">hisH</name>
    <name evidence="13" type="ORF">NF556_10425</name>
</gene>
<accession>A0ABY4YZ67</accession>
<reference evidence="13" key="1">
    <citation type="submission" date="2022-06" db="EMBL/GenBank/DDBJ databases">
        <title>Ornithinimicrobium HY1793.</title>
        <authorList>
            <person name="Huang Y."/>
        </authorList>
    </citation>
    <scope>NUCLEOTIDE SEQUENCE</scope>
    <source>
        <strain evidence="13">HY1793</strain>
    </source>
</reference>
<dbReference type="PROSITE" id="PS51274">
    <property type="entry name" value="GATASE_COBBQ"/>
    <property type="match status" value="1"/>
</dbReference>
<evidence type="ECO:0000256" key="2">
    <source>
        <dbReference type="ARBA" id="ARBA00011152"/>
    </source>
</evidence>
<dbReference type="Pfam" id="PF00117">
    <property type="entry name" value="GATase"/>
    <property type="match status" value="1"/>
</dbReference>